<dbReference type="GO" id="GO:0005886">
    <property type="term" value="C:plasma membrane"/>
    <property type="evidence" value="ECO:0007669"/>
    <property type="project" value="UniProtKB-SubCell"/>
</dbReference>
<comment type="caution">
    <text evidence="10">The sequence shown here is derived from an EMBL/GenBank/DDBJ whole genome shotgun (WGS) entry which is preliminary data.</text>
</comment>
<dbReference type="Proteomes" id="UP000583127">
    <property type="component" value="Unassembled WGS sequence"/>
</dbReference>
<accession>A0A7Y0FFH4</accession>
<evidence type="ECO:0000256" key="6">
    <source>
        <dbReference type="ARBA" id="ARBA00023136"/>
    </source>
</evidence>
<dbReference type="AlphaFoldDB" id="A0A7Y0FFH4"/>
<dbReference type="PANTHER" id="PTHR33932">
    <property type="entry name" value="NA(+)/H(+) ANTIPORTER SUBUNIT B"/>
    <property type="match status" value="1"/>
</dbReference>
<reference evidence="10 11" key="1">
    <citation type="submission" date="2020-04" db="EMBL/GenBank/DDBJ databases">
        <title>Paraburkholderia sp. G-4-1-8 isolated from soil.</title>
        <authorList>
            <person name="Dahal R.H."/>
        </authorList>
    </citation>
    <scope>NUCLEOTIDE SEQUENCE [LARGE SCALE GENOMIC DNA]</scope>
    <source>
        <strain evidence="10 11">G-4-1-8</strain>
    </source>
</reference>
<dbReference type="RefSeq" id="WP_169500417.1">
    <property type="nucleotide sequence ID" value="NZ_JABBFZ010000019.1"/>
</dbReference>
<name>A0A7Y0FFH4_9BURK</name>
<keyword evidence="3" id="KW-1003">Cell membrane</keyword>
<dbReference type="InterPro" id="IPR050622">
    <property type="entry name" value="CPA3_antiporter_subunitB"/>
</dbReference>
<evidence type="ECO:0000313" key="11">
    <source>
        <dbReference type="Proteomes" id="UP000583127"/>
    </source>
</evidence>
<feature type="domain" description="MrpA C-terminal/MbhE" evidence="9">
    <location>
        <begin position="32"/>
        <end position="88"/>
    </location>
</feature>
<evidence type="ECO:0000256" key="3">
    <source>
        <dbReference type="ARBA" id="ARBA00022475"/>
    </source>
</evidence>
<dbReference type="Pfam" id="PF20501">
    <property type="entry name" value="MbhE"/>
    <property type="match status" value="1"/>
</dbReference>
<dbReference type="EMBL" id="JABBFZ010000019">
    <property type="protein sequence ID" value="NML34231.1"/>
    <property type="molecule type" value="Genomic_DNA"/>
</dbReference>
<dbReference type="Pfam" id="PF04039">
    <property type="entry name" value="MnhB"/>
    <property type="match status" value="1"/>
</dbReference>
<keyword evidence="6 7" id="KW-0472">Membrane</keyword>
<dbReference type="InterPro" id="IPR046806">
    <property type="entry name" value="MrpA_C/MbhE"/>
</dbReference>
<evidence type="ECO:0000256" key="7">
    <source>
        <dbReference type="SAM" id="Phobius"/>
    </source>
</evidence>
<feature type="transmembrane region" description="Helical" evidence="7">
    <location>
        <begin position="215"/>
        <end position="235"/>
    </location>
</feature>
<evidence type="ECO:0000313" key="10">
    <source>
        <dbReference type="EMBL" id="NML34231.1"/>
    </source>
</evidence>
<evidence type="ECO:0000256" key="5">
    <source>
        <dbReference type="ARBA" id="ARBA00022989"/>
    </source>
</evidence>
<keyword evidence="5 7" id="KW-1133">Transmembrane helix</keyword>
<gene>
    <name evidence="10" type="ORF">HHL14_25795</name>
</gene>
<keyword evidence="11" id="KW-1185">Reference proteome</keyword>
<organism evidence="10 11">
    <name type="scientific">Paraburkholderia antibiotica</name>
    <dbReference type="NCBI Taxonomy" id="2728839"/>
    <lineage>
        <taxon>Bacteria</taxon>
        <taxon>Pseudomonadati</taxon>
        <taxon>Pseudomonadota</taxon>
        <taxon>Betaproteobacteria</taxon>
        <taxon>Burkholderiales</taxon>
        <taxon>Burkholderiaceae</taxon>
        <taxon>Paraburkholderia</taxon>
    </lineage>
</organism>
<proteinExistence type="inferred from homology"/>
<feature type="domain" description="Na+/H+ antiporter MnhB subunit-related protein" evidence="8">
    <location>
        <begin position="119"/>
        <end position="237"/>
    </location>
</feature>
<comment type="subcellular location">
    <subcellularLocation>
        <location evidence="1">Cell membrane</location>
        <topology evidence="1">Multi-pass membrane protein</topology>
    </subcellularLocation>
</comment>
<dbReference type="InterPro" id="IPR007182">
    <property type="entry name" value="MnhB"/>
</dbReference>
<feature type="transmembrane region" description="Helical" evidence="7">
    <location>
        <begin position="150"/>
        <end position="167"/>
    </location>
</feature>
<evidence type="ECO:0000256" key="2">
    <source>
        <dbReference type="ARBA" id="ARBA00009425"/>
    </source>
</evidence>
<protein>
    <submittedName>
        <fullName evidence="10">Sodium:proton antiporter</fullName>
    </submittedName>
</protein>
<evidence type="ECO:0000256" key="1">
    <source>
        <dbReference type="ARBA" id="ARBA00004651"/>
    </source>
</evidence>
<evidence type="ECO:0000259" key="9">
    <source>
        <dbReference type="Pfam" id="PF20501"/>
    </source>
</evidence>
<feature type="transmembrane region" description="Helical" evidence="7">
    <location>
        <begin position="174"/>
        <end position="203"/>
    </location>
</feature>
<evidence type="ECO:0000259" key="8">
    <source>
        <dbReference type="Pfam" id="PF04039"/>
    </source>
</evidence>
<evidence type="ECO:0000256" key="4">
    <source>
        <dbReference type="ARBA" id="ARBA00022692"/>
    </source>
</evidence>
<sequence>MMRRAAALLTVLLFAVVFWRLVGGYAQLEALRPLAEYYVTRGPFELGAPNIVTGILITYRGFDTLGEVAVLFMVAASVGVLLKEESNAANVANEADKIDKTDAADAGEAAPTRRAAGEIVQTGKQVLLPMIFTFGAYVIVNGHLSAGGGFQGGAIVASGVMLMLLARPRSTLNVALLSVVESLAGVIYVCIGLLGLALAGGFLDPRFLPRGEFGAFFSAGAIPLISALLGIKVGAELSVIIDRFRS</sequence>
<comment type="similarity">
    <text evidence="2">Belongs to the CPA3 antiporters (TC 2.A.63) subunit B family.</text>
</comment>
<dbReference type="PANTHER" id="PTHR33932:SF4">
    <property type="entry name" value="NA(+)_H(+) ANTIPORTER SUBUNIT B"/>
    <property type="match status" value="1"/>
</dbReference>
<keyword evidence="4 7" id="KW-0812">Transmembrane</keyword>